<dbReference type="OrthoDB" id="9178072at2"/>
<evidence type="ECO:0000313" key="2">
    <source>
        <dbReference type="EMBL" id="GGC24197.1"/>
    </source>
</evidence>
<dbReference type="EMBL" id="BMKG01000040">
    <property type="protein sequence ID" value="GGC24197.1"/>
    <property type="molecule type" value="Genomic_DNA"/>
</dbReference>
<evidence type="ECO:0000256" key="1">
    <source>
        <dbReference type="SAM" id="Phobius"/>
    </source>
</evidence>
<name>A0A6I3T283_9BURK</name>
<comment type="caution">
    <text evidence="3">The sequence shown here is derived from an EMBL/GenBank/DDBJ whole genome shotgun (WGS) entry which is preliminary data.</text>
</comment>
<feature type="transmembrane region" description="Helical" evidence="1">
    <location>
        <begin position="7"/>
        <end position="26"/>
    </location>
</feature>
<evidence type="ECO:0000313" key="4">
    <source>
        <dbReference type="Proteomes" id="UP000430634"/>
    </source>
</evidence>
<keyword evidence="1" id="KW-0472">Membrane</keyword>
<dbReference type="Proteomes" id="UP000430634">
    <property type="component" value="Unassembled WGS sequence"/>
</dbReference>
<dbReference type="RefSeq" id="WP_155472773.1">
    <property type="nucleotide sequence ID" value="NZ_BMKG01000040.1"/>
</dbReference>
<sequence>MLSWLRPLLLVAAAFGASWIGAIWYWRANNRIPATADLVLYLLVLPLALLLAFWIGKKIYRSVTAGAAAAATATPVAADAAPVDTAPPVGIAMLAASVRAPHGASPDELLAALADGAARPELDNTLYDDYGFPIMTARIADIDVDALREDMAPWLEARGIDPAVFTEEQWRALHAGSAVVQELAAVLADHPQLLEHDTRLDTRTPSPLPMLQLLPLWSAAWPVPARGTAEQWLAHLVAQAGWPKERIATLPATGPGDEAPADAVTVLTPLLARVQAQAASHNATPAASTLALVLACDSHLSEAGIDRLSGAGMLFAAQRPQGQMPGEGAAGLLLADATQAALLSRDEAQTMLRAVGSAQLNSSADAAGRPDATVLRQLAAGVLATSRCDSAGVLALATDTDHRTGRVMETMAVLSELLPQLDTTLDTCHVGAACGSCGPVTYLTALVLARQQVIERGGPVLCLGTLDPYRRDAALVAPPP</sequence>
<protein>
    <recommendedName>
        <fullName evidence="6">DUF2875 domain-containing protein</fullName>
    </recommendedName>
</protein>
<feature type="transmembrane region" description="Helical" evidence="1">
    <location>
        <begin position="38"/>
        <end position="56"/>
    </location>
</feature>
<evidence type="ECO:0000313" key="5">
    <source>
        <dbReference type="Proteomes" id="UP000622638"/>
    </source>
</evidence>
<reference evidence="3 4" key="3">
    <citation type="submission" date="2019-11" db="EMBL/GenBank/DDBJ databases">
        <title>Type strains purchased from KCTC, JCM and DSMZ.</title>
        <authorList>
            <person name="Lu H."/>
        </authorList>
    </citation>
    <scope>NUCLEOTIDE SEQUENCE [LARGE SCALE GENOMIC DNA]</scope>
    <source>
        <strain evidence="3 4">KCTC 52429</strain>
    </source>
</reference>
<keyword evidence="5" id="KW-1185">Reference proteome</keyword>
<evidence type="ECO:0008006" key="6">
    <source>
        <dbReference type="Google" id="ProtNLM"/>
    </source>
</evidence>
<dbReference type="EMBL" id="WNKZ01000088">
    <property type="protein sequence ID" value="MTV55509.1"/>
    <property type="molecule type" value="Genomic_DNA"/>
</dbReference>
<reference evidence="2" key="1">
    <citation type="journal article" date="2014" name="Int. J. Syst. Evol. Microbiol.">
        <title>Complete genome of a new Firmicutes species belonging to the dominant human colonic microbiota ('Ruminococcus bicirculans') reveals two chromosomes and a selective capacity to utilize plant glucans.</title>
        <authorList>
            <consortium name="NISC Comparative Sequencing Program"/>
            <person name="Wegmann U."/>
            <person name="Louis P."/>
            <person name="Goesmann A."/>
            <person name="Henrissat B."/>
            <person name="Duncan S.H."/>
            <person name="Flint H.J."/>
        </authorList>
    </citation>
    <scope>NUCLEOTIDE SEQUENCE</scope>
    <source>
        <strain evidence="2">CGMCC 1.15931</strain>
    </source>
</reference>
<organism evidence="3 4">
    <name type="scientific">Pseudoduganella buxea</name>
    <dbReference type="NCBI Taxonomy" id="1949069"/>
    <lineage>
        <taxon>Bacteria</taxon>
        <taxon>Pseudomonadati</taxon>
        <taxon>Pseudomonadota</taxon>
        <taxon>Betaproteobacteria</taxon>
        <taxon>Burkholderiales</taxon>
        <taxon>Oxalobacteraceae</taxon>
        <taxon>Telluria group</taxon>
        <taxon>Pseudoduganella</taxon>
    </lineage>
</organism>
<evidence type="ECO:0000313" key="3">
    <source>
        <dbReference type="EMBL" id="MTV55509.1"/>
    </source>
</evidence>
<keyword evidence="1" id="KW-0812">Transmembrane</keyword>
<gene>
    <name evidence="2" type="ORF">GCM10011572_52190</name>
    <name evidence="3" type="ORF">GM672_22550</name>
</gene>
<dbReference type="AlphaFoldDB" id="A0A6I3T283"/>
<reference evidence="5" key="2">
    <citation type="journal article" date="2019" name="Int. J. Syst. Evol. Microbiol.">
        <title>The Global Catalogue of Microorganisms (GCM) 10K type strain sequencing project: providing services to taxonomists for standard genome sequencing and annotation.</title>
        <authorList>
            <consortium name="The Broad Institute Genomics Platform"/>
            <consortium name="The Broad Institute Genome Sequencing Center for Infectious Disease"/>
            <person name="Wu L."/>
            <person name="Ma J."/>
        </authorList>
    </citation>
    <scope>NUCLEOTIDE SEQUENCE [LARGE SCALE GENOMIC DNA]</scope>
    <source>
        <strain evidence="5">CGMCC 1.15931</strain>
    </source>
</reference>
<keyword evidence="1" id="KW-1133">Transmembrane helix</keyword>
<reference evidence="2" key="4">
    <citation type="submission" date="2024-05" db="EMBL/GenBank/DDBJ databases">
        <authorList>
            <person name="Sun Q."/>
            <person name="Zhou Y."/>
        </authorList>
    </citation>
    <scope>NUCLEOTIDE SEQUENCE</scope>
    <source>
        <strain evidence="2">CGMCC 1.15931</strain>
    </source>
</reference>
<proteinExistence type="predicted"/>
<accession>A0A6I3T283</accession>
<dbReference type="Proteomes" id="UP000622638">
    <property type="component" value="Unassembled WGS sequence"/>
</dbReference>